<dbReference type="Gene3D" id="3.40.50.300">
    <property type="entry name" value="P-loop containing nucleotide triphosphate hydrolases"/>
    <property type="match status" value="1"/>
</dbReference>
<comment type="pathway">
    <text evidence="6">Sulfur metabolism; hydrogen sulfide biosynthesis; sulfite from sulfate: step 2/3.</text>
</comment>
<dbReference type="SUPFAM" id="SSF52540">
    <property type="entry name" value="P-loop containing nucleoside triphosphate hydrolases"/>
    <property type="match status" value="1"/>
</dbReference>
<keyword evidence="6 8" id="KW-0418">Kinase</keyword>
<evidence type="ECO:0000256" key="6">
    <source>
        <dbReference type="HAMAP-Rule" id="MF_00065"/>
    </source>
</evidence>
<dbReference type="InterPro" id="IPR027417">
    <property type="entry name" value="P-loop_NTPase"/>
</dbReference>
<comment type="similarity">
    <text evidence="6">Belongs to the APS kinase family.</text>
</comment>
<dbReference type="GeneID" id="69005301"/>
<keyword evidence="6" id="KW-0597">Phosphoprotein</keyword>
<dbReference type="PANTHER" id="PTHR42700">
    <property type="entry name" value="SULFATE ADENYLYLTRANSFERASE"/>
    <property type="match status" value="1"/>
</dbReference>
<name>A0A2A4FKT2_9BURK</name>
<feature type="active site" description="Phosphoserine intermediate" evidence="6">
    <location>
        <position position="368"/>
    </location>
</feature>
<proteinExistence type="inferred from homology"/>
<evidence type="ECO:0000256" key="1">
    <source>
        <dbReference type="ARBA" id="ARBA00001823"/>
    </source>
</evidence>
<protein>
    <recommendedName>
        <fullName evidence="2 6">Adenylyl-sulfate kinase</fullName>
        <ecNumber evidence="2 6">2.7.1.25</ecNumber>
    </recommendedName>
    <alternativeName>
        <fullName evidence="6">APS kinase</fullName>
    </alternativeName>
    <alternativeName>
        <fullName evidence="6">ATP adenosine-5'-phosphosulfate 3'-phosphotransferase</fullName>
    </alternativeName>
    <alternativeName>
        <fullName evidence="6">Adenosine-5'-phosphosulfate kinase</fullName>
    </alternativeName>
</protein>
<dbReference type="Proteomes" id="UP000217994">
    <property type="component" value="Unassembled WGS sequence"/>
</dbReference>
<comment type="function">
    <text evidence="6">Catalyzes the synthesis of activated sulfate.</text>
</comment>
<dbReference type="InterPro" id="IPR059117">
    <property type="entry name" value="APS_kinase_dom"/>
</dbReference>
<dbReference type="GO" id="GO:0019379">
    <property type="term" value="P:sulfate assimilation, phosphoadenylyl sulfate reduction by phosphoadenylyl-sulfate reductase (thioredoxin)"/>
    <property type="evidence" value="ECO:0007669"/>
    <property type="project" value="TreeGrafter"/>
</dbReference>
<evidence type="ECO:0000256" key="3">
    <source>
        <dbReference type="ARBA" id="ARBA00022679"/>
    </source>
</evidence>
<dbReference type="EMBL" id="MTZU01000011">
    <property type="protein sequence ID" value="PCE33705.1"/>
    <property type="molecule type" value="Genomic_DNA"/>
</dbReference>
<sequence>MPIAAMNGMRRAIAPTHRVLDASGAGAAGLLALRYGAERVVVLAGDDTPSVRPGAAQGGLDGRLTFADAERAASLATQGERFDVVLGPMAAGGFRLDLHYGPRLDDIARRYGTARATVLPSGVRYSAQLVEWSEAARLDADVALRTRDLGSRYAVDFEPVLEQLAGTADAFGQVRGDRLRALSEPLPFLTCHPGQHAEAPAIPAHVSLTASQRGRVDGVVWIQELVHDGIVIGRARGCSWLASRVELDEGGTIDVPVADLAHAVPFEDGEAAPWLAPSARVAADAAPLVFWLTGISGAGKTTIATRFKQHADTRGWPVTVLDGDALRGGLNADLGFSDADRAENVRRIAEVAALMAETGRIVVVSCISPKQAFRDLARAIIGAERFVEVFVDAPAAVAEARDPKGLYRRARAGLITSFTGIDSGYEPPRDPQIHVDTTALDVEGAVRMLCRHYDDLHRPAARADDAEVVA</sequence>
<keyword evidence="5 6" id="KW-0067">ATP-binding</keyword>
<keyword evidence="3 6" id="KW-0808">Transferase</keyword>
<comment type="catalytic activity">
    <reaction evidence="1 6">
        <text>adenosine 5'-phosphosulfate + ATP = 3'-phosphoadenylyl sulfate + ADP + H(+)</text>
        <dbReference type="Rhea" id="RHEA:24152"/>
        <dbReference type="ChEBI" id="CHEBI:15378"/>
        <dbReference type="ChEBI" id="CHEBI:30616"/>
        <dbReference type="ChEBI" id="CHEBI:58243"/>
        <dbReference type="ChEBI" id="CHEBI:58339"/>
        <dbReference type="ChEBI" id="CHEBI:456216"/>
        <dbReference type="EC" id="2.7.1.25"/>
    </reaction>
</comment>
<dbReference type="UniPathway" id="UPA00140">
    <property type="reaction ID" value="UER00205"/>
</dbReference>
<keyword evidence="4 6" id="KW-0547">Nucleotide-binding</keyword>
<evidence type="ECO:0000256" key="2">
    <source>
        <dbReference type="ARBA" id="ARBA00012121"/>
    </source>
</evidence>
<evidence type="ECO:0000313" key="8">
    <source>
        <dbReference type="EMBL" id="PCE33705.1"/>
    </source>
</evidence>
<reference evidence="8 9" key="1">
    <citation type="submission" date="2017-01" db="EMBL/GenBank/DDBJ databases">
        <title>Whole-Genome Shotgun Sequencing of Two beta-Proteobacterial Species in Search of the Bulgecin Biosynthetic Cluster.</title>
        <authorList>
            <person name="Horsman M.E."/>
            <person name="Marous D.R."/>
            <person name="Li R."/>
            <person name="Oliver R.A."/>
            <person name="Byun B."/>
            <person name="Emrich S.J."/>
            <person name="Boggess B."/>
            <person name="Townsend C.A."/>
            <person name="Mobashery S."/>
        </authorList>
    </citation>
    <scope>NUCLEOTIDE SEQUENCE [LARGE SCALE GENOMIC DNA]</scope>
    <source>
        <strain evidence="8 9">ATCC 31433</strain>
    </source>
</reference>
<dbReference type="CDD" id="cd02027">
    <property type="entry name" value="APSK"/>
    <property type="match status" value="1"/>
</dbReference>
<dbReference type="NCBIfam" id="NF003013">
    <property type="entry name" value="PRK03846.1"/>
    <property type="match status" value="1"/>
</dbReference>
<evidence type="ECO:0000313" key="9">
    <source>
        <dbReference type="Proteomes" id="UP000217994"/>
    </source>
</evidence>
<feature type="binding site" evidence="6">
    <location>
        <begin position="294"/>
        <end position="301"/>
    </location>
    <ligand>
        <name>ATP</name>
        <dbReference type="ChEBI" id="CHEBI:30616"/>
    </ligand>
</feature>
<dbReference type="PANTHER" id="PTHR42700:SF1">
    <property type="entry name" value="SULFATE ADENYLYLTRANSFERASE"/>
    <property type="match status" value="1"/>
</dbReference>
<comment type="caution">
    <text evidence="8">The sequence shown here is derived from an EMBL/GenBank/DDBJ whole genome shotgun (WGS) entry which is preliminary data.</text>
</comment>
<dbReference type="HAMAP" id="MF_00065">
    <property type="entry name" value="Adenylyl_sulf_kinase"/>
    <property type="match status" value="1"/>
</dbReference>
<dbReference type="GO" id="GO:0070814">
    <property type="term" value="P:hydrogen sulfide biosynthetic process"/>
    <property type="evidence" value="ECO:0007669"/>
    <property type="project" value="UniProtKB-UniRule"/>
</dbReference>
<dbReference type="InterPro" id="IPR050512">
    <property type="entry name" value="Sulf_AdTrans/APS_kinase"/>
</dbReference>
<dbReference type="InterPro" id="IPR002891">
    <property type="entry name" value="APS"/>
</dbReference>
<dbReference type="GO" id="GO:0005524">
    <property type="term" value="F:ATP binding"/>
    <property type="evidence" value="ECO:0007669"/>
    <property type="project" value="UniProtKB-UniRule"/>
</dbReference>
<dbReference type="NCBIfam" id="TIGR00455">
    <property type="entry name" value="apsK"/>
    <property type="match status" value="1"/>
</dbReference>
<evidence type="ECO:0000256" key="5">
    <source>
        <dbReference type="ARBA" id="ARBA00022840"/>
    </source>
</evidence>
<dbReference type="GO" id="GO:0010134">
    <property type="term" value="P:sulfate assimilation via adenylyl sulfate reduction"/>
    <property type="evidence" value="ECO:0007669"/>
    <property type="project" value="TreeGrafter"/>
</dbReference>
<gene>
    <name evidence="8" type="primary">akn1</name>
    <name evidence="6" type="synonym">cysC</name>
    <name evidence="8" type="ORF">BZL54_04160</name>
</gene>
<dbReference type="RefSeq" id="WP_084909981.1">
    <property type="nucleotide sequence ID" value="NZ_CP020738.1"/>
</dbReference>
<dbReference type="GO" id="GO:0005737">
    <property type="term" value="C:cytoplasm"/>
    <property type="evidence" value="ECO:0007669"/>
    <property type="project" value="TreeGrafter"/>
</dbReference>
<organism evidence="8 9">
    <name type="scientific">Burkholderia ubonensis subsp. mesacidophila</name>
    <dbReference type="NCBI Taxonomy" id="265293"/>
    <lineage>
        <taxon>Bacteria</taxon>
        <taxon>Pseudomonadati</taxon>
        <taxon>Pseudomonadota</taxon>
        <taxon>Betaproteobacteria</taxon>
        <taxon>Burkholderiales</taxon>
        <taxon>Burkholderiaceae</taxon>
        <taxon>Burkholderia</taxon>
        <taxon>Burkholderia cepacia complex</taxon>
    </lineage>
</organism>
<dbReference type="EC" id="2.7.1.25" evidence="2 6"/>
<evidence type="ECO:0000259" key="7">
    <source>
        <dbReference type="Pfam" id="PF01583"/>
    </source>
</evidence>
<feature type="domain" description="APS kinase" evidence="7">
    <location>
        <begin position="288"/>
        <end position="436"/>
    </location>
</feature>
<evidence type="ECO:0000256" key="4">
    <source>
        <dbReference type="ARBA" id="ARBA00022741"/>
    </source>
</evidence>
<accession>A0A2A4FKT2</accession>
<dbReference type="GO" id="GO:0004020">
    <property type="term" value="F:adenylylsulfate kinase activity"/>
    <property type="evidence" value="ECO:0007669"/>
    <property type="project" value="UniProtKB-UniRule"/>
</dbReference>
<dbReference type="AlphaFoldDB" id="A0A2A4FKT2"/>
<dbReference type="Pfam" id="PF01583">
    <property type="entry name" value="APS_kinase"/>
    <property type="match status" value="1"/>
</dbReference>
<dbReference type="GO" id="GO:0004781">
    <property type="term" value="F:sulfate adenylyltransferase (ATP) activity"/>
    <property type="evidence" value="ECO:0007669"/>
    <property type="project" value="TreeGrafter"/>
</dbReference>